<comment type="caution">
    <text evidence="2">The sequence shown here is derived from an EMBL/GenBank/DDBJ whole genome shotgun (WGS) entry which is preliminary data.</text>
</comment>
<sequence>MDQGTSTREDLNYKVSLMKILGDIERKEVSDLAQKSKIKWVIEGDEKFSFFHGSLKKKRRQIAIKGVFKNGVWIEEPGEVKEEFYDHFCSRVVWDCGGDSAPSPDGFTFKFFKTFWETIQFDVVRFVRKFSQTARFPKGCNSAFIALIPKVGNAKFVLEFRPISLIGCQYKIVGKLLANRLSRIGSCVSVEQSAFIKGRNILDGPLILNECMASYRKRKQDLMVFKVDFEKAYDSLRWDYLDVIMKNLGFGNKWCTWIQGRLKNSRASILVNGSPTVEFKIFKGLRQGDPLSPFLFILAMKGLHATICTAVSRGILKGASVGHCNITLSYLFYADDAIFVGEWSQSNAYNLICMLRCFYMVSGLRINVHKSKLLCVNVPDGDVVDMAKVLRCGVSKLPMMYLDVPVSCNIGRCNNWKHIFQKFKYKLAQWKARLLSVGGRLSLIKSIV</sequence>
<evidence type="ECO:0000313" key="2">
    <source>
        <dbReference type="EMBL" id="GEZ22920.1"/>
    </source>
</evidence>
<accession>A0A699I767</accession>
<protein>
    <submittedName>
        <fullName evidence="2">Putative RNA-directed DNA polymerase, eukaryota, reverse transcriptase zinc-binding domain protein</fullName>
    </submittedName>
</protein>
<dbReference type="AlphaFoldDB" id="A0A699I767"/>
<dbReference type="PANTHER" id="PTHR31635">
    <property type="entry name" value="REVERSE TRANSCRIPTASE DOMAIN-CONTAINING PROTEIN-RELATED"/>
    <property type="match status" value="1"/>
</dbReference>
<dbReference type="PROSITE" id="PS50878">
    <property type="entry name" value="RT_POL"/>
    <property type="match status" value="1"/>
</dbReference>
<proteinExistence type="predicted"/>
<keyword evidence="2" id="KW-0695">RNA-directed DNA polymerase</keyword>
<dbReference type="InterPro" id="IPR000477">
    <property type="entry name" value="RT_dom"/>
</dbReference>
<evidence type="ECO:0000259" key="1">
    <source>
        <dbReference type="PROSITE" id="PS50878"/>
    </source>
</evidence>
<feature type="non-terminal residue" evidence="2">
    <location>
        <position position="448"/>
    </location>
</feature>
<dbReference type="PANTHER" id="PTHR31635:SF196">
    <property type="entry name" value="REVERSE TRANSCRIPTASE DOMAIN-CONTAINING PROTEIN-RELATED"/>
    <property type="match status" value="1"/>
</dbReference>
<dbReference type="EMBL" id="BKCJ010254755">
    <property type="protein sequence ID" value="GEZ22920.1"/>
    <property type="molecule type" value="Genomic_DNA"/>
</dbReference>
<organism evidence="2">
    <name type="scientific">Tanacetum cinerariifolium</name>
    <name type="common">Dalmatian daisy</name>
    <name type="synonym">Chrysanthemum cinerariifolium</name>
    <dbReference type="NCBI Taxonomy" id="118510"/>
    <lineage>
        <taxon>Eukaryota</taxon>
        <taxon>Viridiplantae</taxon>
        <taxon>Streptophyta</taxon>
        <taxon>Embryophyta</taxon>
        <taxon>Tracheophyta</taxon>
        <taxon>Spermatophyta</taxon>
        <taxon>Magnoliopsida</taxon>
        <taxon>eudicotyledons</taxon>
        <taxon>Gunneridae</taxon>
        <taxon>Pentapetalae</taxon>
        <taxon>asterids</taxon>
        <taxon>campanulids</taxon>
        <taxon>Asterales</taxon>
        <taxon>Asteraceae</taxon>
        <taxon>Asteroideae</taxon>
        <taxon>Anthemideae</taxon>
        <taxon>Anthemidinae</taxon>
        <taxon>Tanacetum</taxon>
    </lineage>
</organism>
<dbReference type="CDD" id="cd01650">
    <property type="entry name" value="RT_nLTR_like"/>
    <property type="match status" value="1"/>
</dbReference>
<feature type="domain" description="Reverse transcriptase" evidence="1">
    <location>
        <begin position="129"/>
        <end position="406"/>
    </location>
</feature>
<keyword evidence="2" id="KW-0808">Transferase</keyword>
<reference evidence="2" key="1">
    <citation type="journal article" date="2019" name="Sci. Rep.">
        <title>Draft genome of Tanacetum cinerariifolium, the natural source of mosquito coil.</title>
        <authorList>
            <person name="Yamashiro T."/>
            <person name="Shiraishi A."/>
            <person name="Satake H."/>
            <person name="Nakayama K."/>
        </authorList>
    </citation>
    <scope>NUCLEOTIDE SEQUENCE</scope>
</reference>
<gene>
    <name evidence="2" type="ORF">Tci_494893</name>
</gene>
<dbReference type="GO" id="GO:0003964">
    <property type="term" value="F:RNA-directed DNA polymerase activity"/>
    <property type="evidence" value="ECO:0007669"/>
    <property type="project" value="UniProtKB-KW"/>
</dbReference>
<name>A0A699I767_TANCI</name>
<keyword evidence="2" id="KW-0548">Nucleotidyltransferase</keyword>
<dbReference type="InterPro" id="IPR043502">
    <property type="entry name" value="DNA/RNA_pol_sf"/>
</dbReference>
<dbReference type="Pfam" id="PF00078">
    <property type="entry name" value="RVT_1"/>
    <property type="match status" value="1"/>
</dbReference>
<dbReference type="SUPFAM" id="SSF56672">
    <property type="entry name" value="DNA/RNA polymerases"/>
    <property type="match status" value="1"/>
</dbReference>